<name>A0A5F8AR94_MACMU</name>
<evidence type="ECO:0000256" key="9">
    <source>
        <dbReference type="RuleBase" id="RU361150"/>
    </source>
</evidence>
<evidence type="ECO:0000313" key="11">
    <source>
        <dbReference type="Ensembl" id="ENSMMUP00000080372.1"/>
    </source>
</evidence>
<keyword evidence="5 9" id="KW-0964">Secreted</keyword>
<organism evidence="11 12">
    <name type="scientific">Macaca mulatta</name>
    <name type="common">Rhesus macaque</name>
    <dbReference type="NCBI Taxonomy" id="9544"/>
    <lineage>
        <taxon>Eukaryota</taxon>
        <taxon>Metazoa</taxon>
        <taxon>Chordata</taxon>
        <taxon>Craniata</taxon>
        <taxon>Vertebrata</taxon>
        <taxon>Euteleostomi</taxon>
        <taxon>Mammalia</taxon>
        <taxon>Eutheria</taxon>
        <taxon>Euarchontoglires</taxon>
        <taxon>Primates</taxon>
        <taxon>Haplorrhini</taxon>
        <taxon>Catarrhini</taxon>
        <taxon>Cercopithecidae</taxon>
        <taxon>Cercopithecinae</taxon>
        <taxon>Macaca</taxon>
    </lineage>
</organism>
<evidence type="ECO:0000256" key="6">
    <source>
        <dbReference type="ARBA" id="ARBA00022729"/>
    </source>
</evidence>
<dbReference type="InterPro" id="IPR036048">
    <property type="entry name" value="Interleukin_8-like_sf"/>
</dbReference>
<keyword evidence="6" id="KW-0732">Signal</keyword>
<dbReference type="FunFam" id="2.40.50.40:FF:000002">
    <property type="entry name" value="C-C motif chemokine"/>
    <property type="match status" value="1"/>
</dbReference>
<dbReference type="CDD" id="cd00272">
    <property type="entry name" value="Chemokine_CC"/>
    <property type="match status" value="1"/>
</dbReference>
<feature type="domain" description="Chemokine interleukin-8-like" evidence="10">
    <location>
        <begin position="52"/>
        <end position="110"/>
    </location>
</feature>
<evidence type="ECO:0000256" key="3">
    <source>
        <dbReference type="ARBA" id="ARBA00022500"/>
    </source>
</evidence>
<dbReference type="Ensembl" id="ENSMMUT00000099887.1">
    <property type="protein sequence ID" value="ENSMMUP00000080372.1"/>
    <property type="gene ID" value="ENSMMUG00000002467.4"/>
</dbReference>
<dbReference type="PANTHER" id="PTHR12015">
    <property type="entry name" value="SMALL INDUCIBLE CYTOKINE A"/>
    <property type="match status" value="1"/>
</dbReference>
<dbReference type="GO" id="GO:0008009">
    <property type="term" value="F:chemokine activity"/>
    <property type="evidence" value="ECO:0000318"/>
    <property type="project" value="GO_Central"/>
</dbReference>
<dbReference type="GO" id="GO:0070098">
    <property type="term" value="P:chemokine-mediated signaling pathway"/>
    <property type="evidence" value="ECO:0000318"/>
    <property type="project" value="GO_Central"/>
</dbReference>
<evidence type="ECO:0000256" key="5">
    <source>
        <dbReference type="ARBA" id="ARBA00022525"/>
    </source>
</evidence>
<dbReference type="PANTHER" id="PTHR12015:SF157">
    <property type="entry name" value="C-C MOTIF CHEMOKINE 23"/>
    <property type="match status" value="1"/>
</dbReference>
<dbReference type="GeneTree" id="ENSGT00940000165476"/>
<dbReference type="Gene3D" id="2.40.50.40">
    <property type="match status" value="1"/>
</dbReference>
<dbReference type="SMART" id="SM00199">
    <property type="entry name" value="SCY"/>
    <property type="match status" value="1"/>
</dbReference>
<evidence type="ECO:0000256" key="8">
    <source>
        <dbReference type="ARBA" id="ARBA00023198"/>
    </source>
</evidence>
<dbReference type="GO" id="GO:0005615">
    <property type="term" value="C:extracellular space"/>
    <property type="evidence" value="ECO:0000318"/>
    <property type="project" value="GO_Central"/>
</dbReference>
<dbReference type="ExpressionAtlas" id="A0A5F8AR94">
    <property type="expression patterns" value="baseline"/>
</dbReference>
<comment type="similarity">
    <text evidence="2 9">Belongs to the intercrine beta (chemokine CC) family.</text>
</comment>
<evidence type="ECO:0000256" key="7">
    <source>
        <dbReference type="ARBA" id="ARBA00023157"/>
    </source>
</evidence>
<reference evidence="11" key="4">
    <citation type="submission" date="2025-09" db="UniProtKB">
        <authorList>
            <consortium name="Ensembl"/>
        </authorList>
    </citation>
    <scope>IDENTIFICATION</scope>
    <source>
        <strain evidence="11">17573</strain>
    </source>
</reference>
<proteinExistence type="inferred from homology"/>
<dbReference type="Proteomes" id="UP000006718">
    <property type="component" value="Chromosome 16"/>
</dbReference>
<evidence type="ECO:0000256" key="2">
    <source>
        <dbReference type="ARBA" id="ARBA00010868"/>
    </source>
</evidence>
<accession>A0A5F8AR94</accession>
<comment type="subcellular location">
    <subcellularLocation>
        <location evidence="1 9">Secreted</location>
    </subcellularLocation>
</comment>
<dbReference type="InParanoid" id="A0A5F8AR94"/>
<keyword evidence="12" id="KW-1185">Reference proteome</keyword>
<evidence type="ECO:0000256" key="1">
    <source>
        <dbReference type="ARBA" id="ARBA00004613"/>
    </source>
</evidence>
<reference evidence="12" key="1">
    <citation type="journal article" date="2007" name="Science">
        <title>Evolutionary and biomedical insights from the rhesus macaque genome.</title>
        <authorList>
            <person name="Gibbs R.A."/>
            <person name="Rogers J."/>
            <person name="Katze M.G."/>
            <person name="Bumgarner R."/>
            <person name="Weinstock G.M."/>
            <person name="Mardis E.R."/>
            <person name="Remington K.A."/>
            <person name="Strausberg R.L."/>
            <person name="Venter J.C."/>
            <person name="Wilson R.K."/>
            <person name="Batzer M.A."/>
            <person name="Bustamante C.D."/>
            <person name="Eichler E.E."/>
            <person name="Hahn M.W."/>
            <person name="Hardison R.C."/>
            <person name="Makova K.D."/>
            <person name="Miller W."/>
            <person name="Milosavljevic A."/>
            <person name="Palermo R.E."/>
            <person name="Siepel A."/>
            <person name="Sikela J.M."/>
            <person name="Attaway T."/>
            <person name="Bell S."/>
            <person name="Bernard K.E."/>
            <person name="Buhay C.J."/>
            <person name="Chandrabose M.N."/>
            <person name="Dao M."/>
            <person name="Davis C."/>
            <person name="Delehaunty K.D."/>
            <person name="Ding Y."/>
            <person name="Dinh H.H."/>
            <person name="Dugan-Rocha S."/>
            <person name="Fulton L.A."/>
            <person name="Gabisi R.A."/>
            <person name="Garner T.T."/>
            <person name="Godfrey J."/>
            <person name="Hawes A.C."/>
            <person name="Hernandez J."/>
            <person name="Hines S."/>
            <person name="Holder M."/>
            <person name="Hume J."/>
            <person name="Jhangiani S.N."/>
            <person name="Joshi V."/>
            <person name="Khan Z.M."/>
            <person name="Kirkness E.F."/>
            <person name="Cree A."/>
            <person name="Fowler R.G."/>
            <person name="Lee S."/>
            <person name="Lewis L.R."/>
            <person name="Li Z."/>
            <person name="Liu Y.-S."/>
            <person name="Moore S.M."/>
            <person name="Muzny D."/>
            <person name="Nazareth L.V."/>
            <person name="Ngo D.N."/>
            <person name="Okwuonu G.O."/>
            <person name="Pai G."/>
            <person name="Parker D."/>
            <person name="Paul H.A."/>
            <person name="Pfannkoch C."/>
            <person name="Pohl C.S."/>
            <person name="Rogers Y.-H.C."/>
            <person name="Ruiz S.J."/>
            <person name="Sabo A."/>
            <person name="Santibanez J."/>
            <person name="Schneider B.W."/>
            <person name="Smith S.M."/>
            <person name="Sodergren E."/>
            <person name="Svatek A.F."/>
            <person name="Utterback T.R."/>
            <person name="Vattathil S."/>
            <person name="Warren W."/>
            <person name="White C.S."/>
            <person name="Chinwalla A.T."/>
            <person name="Feng Y."/>
            <person name="Halpern A.L."/>
            <person name="Hillier L.W."/>
            <person name="Huang X."/>
            <person name="Minx P."/>
            <person name="Nelson J.O."/>
            <person name="Pepin K.H."/>
            <person name="Qin X."/>
            <person name="Sutton G.G."/>
            <person name="Venter E."/>
            <person name="Walenz B.P."/>
            <person name="Wallis J.W."/>
            <person name="Worley K.C."/>
            <person name="Yang S.-P."/>
            <person name="Jones S.M."/>
            <person name="Marra M.A."/>
            <person name="Rocchi M."/>
            <person name="Schein J.E."/>
            <person name="Baertsch R."/>
            <person name="Clarke L."/>
            <person name="Csuros M."/>
            <person name="Glasscock J."/>
            <person name="Harris R.A."/>
            <person name="Havlak P."/>
            <person name="Jackson A.R."/>
            <person name="Jiang H."/>
            <person name="Liu Y."/>
            <person name="Messina D.N."/>
            <person name="Shen Y."/>
            <person name="Song H.X.-Z."/>
            <person name="Wylie T."/>
            <person name="Zhang L."/>
            <person name="Birney E."/>
            <person name="Han K."/>
            <person name="Konkel M.K."/>
            <person name="Lee J."/>
            <person name="Smit A.F.A."/>
            <person name="Ullmer B."/>
            <person name="Wang H."/>
            <person name="Xing J."/>
            <person name="Burhans R."/>
            <person name="Cheng Z."/>
            <person name="Karro J.E."/>
            <person name="Ma J."/>
            <person name="Raney B."/>
            <person name="She X."/>
            <person name="Cox M.J."/>
            <person name="Demuth J.P."/>
            <person name="Dumas L.J."/>
            <person name="Han S.-G."/>
            <person name="Hopkins J."/>
            <person name="Karimpour-Fard A."/>
            <person name="Kim Y.H."/>
            <person name="Pollack J.R."/>
            <person name="Vinar T."/>
            <person name="Addo-Quaye C."/>
            <person name="Degenhardt J."/>
            <person name="Denby A."/>
            <person name="Hubisz M.J."/>
            <person name="Indap A."/>
            <person name="Kosiol C."/>
            <person name="Lahn B.T."/>
            <person name="Lawson H.A."/>
            <person name="Marklein A."/>
            <person name="Nielsen R."/>
            <person name="Vallender E.J."/>
            <person name="Clark A.G."/>
            <person name="Ferguson B."/>
            <person name="Hernandez R.D."/>
            <person name="Hirani K."/>
            <person name="Kehrer-Sawatzki H."/>
            <person name="Kolb J."/>
            <person name="Patil S."/>
            <person name="Pu L.-L."/>
            <person name="Ren Y."/>
            <person name="Smith D.G."/>
            <person name="Wheeler D.A."/>
            <person name="Schenck I."/>
            <person name="Ball E.V."/>
            <person name="Chen R."/>
            <person name="Cooper D.N."/>
            <person name="Giardine B."/>
            <person name="Hsu F."/>
            <person name="Kent W.J."/>
            <person name="Lesk A."/>
            <person name="Nelson D.L."/>
            <person name="O'brien W.E."/>
            <person name="Pruefer K."/>
            <person name="Stenson P.D."/>
            <person name="Wallace J.C."/>
            <person name="Ke H."/>
            <person name="Liu X.-M."/>
            <person name="Wang P."/>
            <person name="Xiang A.P."/>
            <person name="Yang F."/>
            <person name="Barber G.P."/>
            <person name="Haussler D."/>
            <person name="Karolchik D."/>
            <person name="Kern A.D."/>
            <person name="Kuhn R.M."/>
            <person name="Smith K.E."/>
            <person name="Zwieg A.S."/>
        </authorList>
    </citation>
    <scope>NUCLEOTIDE SEQUENCE [LARGE SCALE GENOMIC DNA]</scope>
    <source>
        <strain evidence="12">17573</strain>
    </source>
</reference>
<dbReference type="SMR" id="A0A5F8AR94"/>
<dbReference type="AlphaFoldDB" id="A0A5F8AR94"/>
<dbReference type="GO" id="GO:0006954">
    <property type="term" value="P:inflammatory response"/>
    <property type="evidence" value="ECO:0000318"/>
    <property type="project" value="GO_Central"/>
</dbReference>
<dbReference type="InterPro" id="IPR001811">
    <property type="entry name" value="Chemokine_IL8-like_dom"/>
</dbReference>
<dbReference type="Bgee" id="ENSMMUG00000002467">
    <property type="expression patterns" value="Expressed in liver and 6 other cell types or tissues"/>
</dbReference>
<dbReference type="GO" id="GO:0060326">
    <property type="term" value="P:cell chemotaxis"/>
    <property type="evidence" value="ECO:0000318"/>
    <property type="project" value="GO_Central"/>
</dbReference>
<dbReference type="Pfam" id="PF00048">
    <property type="entry name" value="IL8"/>
    <property type="match status" value="1"/>
</dbReference>
<evidence type="ECO:0000256" key="4">
    <source>
        <dbReference type="ARBA" id="ARBA00022514"/>
    </source>
</evidence>
<keyword evidence="4 9" id="KW-0202">Cytokine</keyword>
<dbReference type="GO" id="GO:0030335">
    <property type="term" value="P:positive regulation of cell migration"/>
    <property type="evidence" value="ECO:0000318"/>
    <property type="project" value="GO_Central"/>
</dbReference>
<dbReference type="SUPFAM" id="SSF54117">
    <property type="entry name" value="Interleukin 8-like chemokines"/>
    <property type="match status" value="1"/>
</dbReference>
<keyword evidence="3 9" id="KW-0145">Chemotaxis</keyword>
<dbReference type="InterPro" id="IPR000827">
    <property type="entry name" value="Chemokine_CC_CS"/>
</dbReference>
<dbReference type="InterPro" id="IPR039809">
    <property type="entry name" value="Chemokine_b/g/d"/>
</dbReference>
<keyword evidence="8" id="KW-0395">Inflammatory response</keyword>
<dbReference type="FunCoup" id="A0A5F8AR94">
    <property type="interactions" value="570"/>
</dbReference>
<dbReference type="GO" id="GO:0061844">
    <property type="term" value="P:antimicrobial humoral immune response mediated by antimicrobial peptide"/>
    <property type="evidence" value="ECO:0000318"/>
    <property type="project" value="GO_Central"/>
</dbReference>
<reference evidence="11" key="2">
    <citation type="submission" date="2019-01" db="EMBL/GenBank/DDBJ databases">
        <authorList>
            <person name="Graves T."/>
            <person name="Eichler E.E."/>
            <person name="Wilson R.K."/>
        </authorList>
    </citation>
    <scope>NUCLEOTIDE SEQUENCE [LARGE SCALE GENOMIC DNA]</scope>
    <source>
        <strain evidence="11">17573</strain>
    </source>
</reference>
<dbReference type="VEuPathDB" id="HostDB:ENSMMUG00000002467"/>
<keyword evidence="7" id="KW-1015">Disulfide bond</keyword>
<reference evidence="11" key="3">
    <citation type="submission" date="2025-08" db="UniProtKB">
        <authorList>
            <consortium name="Ensembl"/>
        </authorList>
    </citation>
    <scope>IDENTIFICATION</scope>
    <source>
        <strain evidence="11">17573</strain>
    </source>
</reference>
<sequence>MSNGVGGDAETMLSPSDFLPCPVFLPDAETGFMMSKLSLANSEVLDSFHAINADCCTSYIPGSIPCSLLESYLETSSKCPKPGVIFLTKNGRRLCVSPSNKQVLACRIMLKLATRIKARKN</sequence>
<evidence type="ECO:0000259" key="10">
    <source>
        <dbReference type="SMART" id="SM00199"/>
    </source>
</evidence>
<evidence type="ECO:0000313" key="12">
    <source>
        <dbReference type="Proteomes" id="UP000006718"/>
    </source>
</evidence>
<gene>
    <name evidence="11" type="primary">CCL23</name>
</gene>
<dbReference type="GO" id="GO:0048020">
    <property type="term" value="F:CCR chemokine receptor binding"/>
    <property type="evidence" value="ECO:0000318"/>
    <property type="project" value="GO_Central"/>
</dbReference>
<protein>
    <recommendedName>
        <fullName evidence="9">C-C motif chemokine</fullName>
    </recommendedName>
</protein>
<dbReference type="PROSITE" id="PS00472">
    <property type="entry name" value="SMALL_CYTOKINES_CC"/>
    <property type="match status" value="1"/>
</dbReference>